<evidence type="ECO:0000259" key="13">
    <source>
        <dbReference type="PROSITE" id="PS50222"/>
    </source>
</evidence>
<dbReference type="InterPro" id="IPR000261">
    <property type="entry name" value="EH_dom"/>
</dbReference>
<dbReference type="SUPFAM" id="SSF49562">
    <property type="entry name" value="C2 domain (Calcium/lipid-binding domain, CaLB)"/>
    <property type="match status" value="1"/>
</dbReference>
<dbReference type="InterPro" id="IPR051480">
    <property type="entry name" value="Endocytic_GEF_Adapter"/>
</dbReference>
<keyword evidence="5" id="KW-0106">Calcium</keyword>
<dbReference type="GO" id="GO:0006897">
    <property type="term" value="P:endocytosis"/>
    <property type="evidence" value="ECO:0007669"/>
    <property type="project" value="UniProtKB-KW"/>
</dbReference>
<feature type="region of interest" description="Disordered" evidence="7">
    <location>
        <begin position="964"/>
        <end position="996"/>
    </location>
</feature>
<keyword evidence="15" id="KW-1185">Reference proteome</keyword>
<dbReference type="SMART" id="SM00239">
    <property type="entry name" value="C2"/>
    <property type="match status" value="1"/>
</dbReference>
<dbReference type="SUPFAM" id="SSF50729">
    <property type="entry name" value="PH domain-like"/>
    <property type="match status" value="1"/>
</dbReference>
<dbReference type="FunFam" id="2.30.30.40:FF:000072">
    <property type="entry name" value="Unconventional Myosin IB"/>
    <property type="match status" value="1"/>
</dbReference>
<comment type="subcellular location">
    <subcellularLocation>
        <location evidence="1">Cytoplasm</location>
    </subcellularLocation>
</comment>
<evidence type="ECO:0000259" key="9">
    <source>
        <dbReference type="PROSITE" id="PS50003"/>
    </source>
</evidence>
<feature type="domain" description="C2" evidence="10">
    <location>
        <begin position="1766"/>
        <end position="1881"/>
    </location>
</feature>
<feature type="domain" description="EH" evidence="12">
    <location>
        <begin position="209"/>
        <end position="298"/>
    </location>
</feature>
<dbReference type="GO" id="GO:0005509">
    <property type="term" value="F:calcium ion binding"/>
    <property type="evidence" value="ECO:0007669"/>
    <property type="project" value="InterPro"/>
</dbReference>
<keyword evidence="2 6" id="KW-0728">SH3 domain</keyword>
<dbReference type="PROSITE" id="PS00018">
    <property type="entry name" value="EF_HAND_1"/>
    <property type="match status" value="2"/>
</dbReference>
<dbReference type="InterPro" id="IPR002048">
    <property type="entry name" value="EF_hand_dom"/>
</dbReference>
<dbReference type="FunFam" id="2.60.40.150:FF:000029">
    <property type="entry name" value="Intersectin 1"/>
    <property type="match status" value="1"/>
</dbReference>
<dbReference type="PRINTS" id="PR00452">
    <property type="entry name" value="SH3DOMAIN"/>
</dbReference>
<dbReference type="GO" id="GO:0035025">
    <property type="term" value="P:positive regulation of Rho protein signal transduction"/>
    <property type="evidence" value="ECO:0007669"/>
    <property type="project" value="TreeGrafter"/>
</dbReference>
<dbReference type="Pfam" id="PF00621">
    <property type="entry name" value="RhoGEF"/>
    <property type="match status" value="1"/>
</dbReference>
<evidence type="ECO:0008006" key="16">
    <source>
        <dbReference type="Google" id="ProtNLM"/>
    </source>
</evidence>
<protein>
    <recommendedName>
        <fullName evidence="16">Intersectin-2</fullName>
    </recommendedName>
</protein>
<dbReference type="InterPro" id="IPR001452">
    <property type="entry name" value="SH3_domain"/>
</dbReference>
<dbReference type="Gene3D" id="1.20.900.10">
    <property type="entry name" value="Dbl homology (DH) domain"/>
    <property type="match status" value="1"/>
</dbReference>
<dbReference type="InterPro" id="IPR000008">
    <property type="entry name" value="C2_dom"/>
</dbReference>
<dbReference type="GO" id="GO:0005085">
    <property type="term" value="F:guanyl-nucleotide exchange factor activity"/>
    <property type="evidence" value="ECO:0007669"/>
    <property type="project" value="InterPro"/>
</dbReference>
<evidence type="ECO:0000256" key="5">
    <source>
        <dbReference type="ARBA" id="ARBA00022837"/>
    </source>
</evidence>
<evidence type="ECO:0000256" key="6">
    <source>
        <dbReference type="PROSITE-ProRule" id="PRU00192"/>
    </source>
</evidence>
<accession>A0AAD9JKM4</accession>
<feature type="region of interest" description="Disordered" evidence="7">
    <location>
        <begin position="181"/>
        <end position="202"/>
    </location>
</feature>
<name>A0AAD9JKM4_9ANNE</name>
<dbReference type="SUPFAM" id="SSF50044">
    <property type="entry name" value="SH3-domain"/>
    <property type="match status" value="5"/>
</dbReference>
<dbReference type="Pfam" id="PF07653">
    <property type="entry name" value="SH3_2"/>
    <property type="match status" value="1"/>
</dbReference>
<dbReference type="SUPFAM" id="SSF47473">
    <property type="entry name" value="EF-hand"/>
    <property type="match status" value="2"/>
</dbReference>
<feature type="region of interest" description="Disordered" evidence="7">
    <location>
        <begin position="397"/>
        <end position="461"/>
    </location>
</feature>
<feature type="compositionally biased region" description="Polar residues" evidence="7">
    <location>
        <begin position="1276"/>
        <end position="1308"/>
    </location>
</feature>
<feature type="compositionally biased region" description="Polar residues" evidence="7">
    <location>
        <begin position="964"/>
        <end position="991"/>
    </location>
</feature>
<dbReference type="PROSITE" id="PS50222">
    <property type="entry name" value="EF_HAND_2"/>
    <property type="match status" value="2"/>
</dbReference>
<dbReference type="EMBL" id="JAODUP010000257">
    <property type="protein sequence ID" value="KAK2154784.1"/>
    <property type="molecule type" value="Genomic_DNA"/>
</dbReference>
<proteinExistence type="predicted"/>
<dbReference type="SMART" id="SM00054">
    <property type="entry name" value="EFh"/>
    <property type="match status" value="2"/>
</dbReference>
<dbReference type="PANTHER" id="PTHR46006">
    <property type="entry name" value="RHO GUANINE NUCLEOTIDE EXCHANGE FACTOR AT 64C, ISOFORM A"/>
    <property type="match status" value="1"/>
</dbReference>
<dbReference type="CDD" id="cd00160">
    <property type="entry name" value="RhoGEF"/>
    <property type="match status" value="1"/>
</dbReference>
<organism evidence="14 15">
    <name type="scientific">Paralvinella palmiformis</name>
    <dbReference type="NCBI Taxonomy" id="53620"/>
    <lineage>
        <taxon>Eukaryota</taxon>
        <taxon>Metazoa</taxon>
        <taxon>Spiralia</taxon>
        <taxon>Lophotrochozoa</taxon>
        <taxon>Annelida</taxon>
        <taxon>Polychaeta</taxon>
        <taxon>Sedentaria</taxon>
        <taxon>Canalipalpata</taxon>
        <taxon>Terebellida</taxon>
        <taxon>Terebelliformia</taxon>
        <taxon>Alvinellidae</taxon>
        <taxon>Paralvinella</taxon>
    </lineage>
</organism>
<evidence type="ECO:0000259" key="11">
    <source>
        <dbReference type="PROSITE" id="PS50010"/>
    </source>
</evidence>
<dbReference type="Proteomes" id="UP001208570">
    <property type="component" value="Unassembled WGS sequence"/>
</dbReference>
<feature type="compositionally biased region" description="Polar residues" evidence="7">
    <location>
        <begin position="185"/>
        <end position="202"/>
    </location>
</feature>
<sequence>MQDPWKITSEERSKHDTQFFSLKPVGGFVTGDQAKGFFLQSGLPAPVLMHIWSLADMNGDGKMDKKEFSIACHLISTKLKGLELPKALPASLKADPVPTIGSFGVGPMPSSGAIVMGTMPAISSQPLVSMGSLSSQMSRTQYNTLPMANGGPRWGPMPVTGAVPLAAPGVPVTPTAVPGATIPTSVQGTPTKSPPVQSASGEWGVSHTQKLKYTQQFNAHDPKRTGFLSGVEAKSVLQQTGLPHTILAQIWSLADIDNDGRLTNEEFCLAMHLVDMAKSGQPVPQKLPPNLIPPSYRRGPQPGGAVGLPPGGLNAPNIIPPVSPLPAMGTAQPVHGQQKDALGDLLGGFSVPGIVPQKKAADEKEEVFRMPETFEDKRKENFDKGQAELEKRRAQLQEQLKKQEEERLAHERAEQEKQERIRQEQERKRQMELEKQLEKQRAAEHEREEQRRKAMEQREAARRELERHRQLEWERQRRDQLLLEKQREESQVERLRIECGELNLEQEAMDNKKSEVKNRIEQARTTVKDFTSVIEKMRDTRDRKLSEIQTFGKQIEDLQQKLNLLTQQKHQLKVQIQADNHMVDDTYRSVMHSYNNKKSAIDKHMSALKELESDTAARLEEIDKINAESKQYDNSIYSLEVVNKQLELKLHQKQTEYRDTKKKKPEKPARPPAITPTPMSEPVRETSSAFGWLDSAFSSHSPLTVPKSSSPSTWSDVVGNILPASSSTKSSTVKTEPPTSDAIAWSKASIAFSTAFGKKPDADQQKSPTPVAAKDEDPWAKFDAEKVDVFSDQTSAWSDSLSNSDAKAANPVIISGPSLSIASASATESDEPVVYKKHRASFQFDARHEDELSLAPGEIIWVKPNHPGAEPGWALGIREDGSGEGWFPEAYAEELPDDGSNPSFVKSTEPSVFTFPDPVTTVQMSADVASPPGEQPMMQPSDYPESQLNDDDNIYENINEITLNQAPSSLPQSDQSSFTAVATSGSPTPGQGQAAPEGLKVQATIMWRAKRDNHLSFDKGDVITVREQQDNWWYGELNDKVGWFPRSFVKVIEDSVSAKEENQNAVANGTSSPMPDLQEPPTITETAVPSQDPTTGILDTPEQYIAIYTYSSAEPGDLNFVQNEVITVTRKEADWWTGSIGDRTGIFPANYVNKLDTPQMNRVSRMQHSMSMGNICETSTIYSNLPYCVSSRQFSVAGACIAKRSAQKVTKSREIASVIAPYQATGPEQLSLQVGQLISVRKKNPSGWWEGELHARGQKRKIGWFPANYVTLLSSGSRATPSENRKSLSPTPYTDGGSRSSTPVSYPQPTAAPSLEQVVASYTYAPQHADELSFEKNAVINVINKDDPDWWKGELNGQEGMFPSNYVTPLTQDVDATVSSSSSLTSSGNEHKRQSAICELIQTEELYMADLKLVYEVFYKPISAEKMLSHDELEAIFVNWRELMMCNRKFLMALKVRKKTHKGQNISCIGDVLCENLPHMTSYIRFCSCQLNATTTLHEKLDKDAKFRELHKKCSQDPRVMGMPLSSYYLKPMQRITRYPMLIEKILRHTSPNHADHTALSEAHSKATELCNQVNEGVREKENSDKLEWIQMHVICDGLPEKITFNSVTNCLGPRKYLYSGSLYKHKSGKELVGFLFNDFLLLAQPQRTIGQMADVFSFDVKANVQFKMYRYPLFLNEVSVKKPPNPETESTLFIVQHTDKEYNLKAISSPERDTWAKKVESASKFYKDTDRKRKEKAHSALNMLTSYGMGQLEVVIVEGCNLLACNEQARDSAMCDWASGLLYVVIIEGRNLIATDSNGKSDPYCEVNMGVQEHRTKVITGTLNPKWNHSMQFTIKNLDEDVLCITVYDRDLFSPNDFLGRTEIRIRDIVEETREKKGPLLKRLKLYEVESGEVVVKLDLQIFEKGF</sequence>
<dbReference type="InterPro" id="IPR011992">
    <property type="entry name" value="EF-hand-dom_pair"/>
</dbReference>
<evidence type="ECO:0000313" key="15">
    <source>
        <dbReference type="Proteomes" id="UP001208570"/>
    </source>
</evidence>
<dbReference type="InterPro" id="IPR011993">
    <property type="entry name" value="PH-like_dom_sf"/>
</dbReference>
<dbReference type="InterPro" id="IPR001849">
    <property type="entry name" value="PH_domain"/>
</dbReference>
<dbReference type="SMART" id="SM00027">
    <property type="entry name" value="EH"/>
    <property type="match status" value="2"/>
</dbReference>
<feature type="region of interest" description="Disordered" evidence="7">
    <location>
        <begin position="357"/>
        <end position="381"/>
    </location>
</feature>
<feature type="domain" description="DH" evidence="11">
    <location>
        <begin position="1392"/>
        <end position="1577"/>
    </location>
</feature>
<feature type="domain" description="SH3" evidence="8">
    <location>
        <begin position="1211"/>
        <end position="1275"/>
    </location>
</feature>
<keyword evidence="4" id="KW-0254">Endocytosis</keyword>
<evidence type="ECO:0000256" key="7">
    <source>
        <dbReference type="SAM" id="MobiDB-lite"/>
    </source>
</evidence>
<evidence type="ECO:0000256" key="1">
    <source>
        <dbReference type="ARBA" id="ARBA00004496"/>
    </source>
</evidence>
<dbReference type="CDD" id="cd11837">
    <property type="entry name" value="SH3_Intersectin_2"/>
    <property type="match status" value="1"/>
</dbReference>
<dbReference type="SMART" id="SM00233">
    <property type="entry name" value="PH"/>
    <property type="match status" value="1"/>
</dbReference>
<dbReference type="PROSITE" id="PS50004">
    <property type="entry name" value="C2"/>
    <property type="match status" value="1"/>
</dbReference>
<evidence type="ECO:0000259" key="8">
    <source>
        <dbReference type="PROSITE" id="PS50002"/>
    </source>
</evidence>
<dbReference type="PANTHER" id="PTHR46006:SF6">
    <property type="entry name" value="INTERSECTIN-2 ISOFORM X1"/>
    <property type="match status" value="1"/>
</dbReference>
<dbReference type="SMART" id="SM00325">
    <property type="entry name" value="RhoGEF"/>
    <property type="match status" value="1"/>
</dbReference>
<gene>
    <name evidence="14" type="ORF">LSH36_257g02045</name>
</gene>
<dbReference type="PROSITE" id="PS50003">
    <property type="entry name" value="PH_DOMAIN"/>
    <property type="match status" value="1"/>
</dbReference>
<dbReference type="PROSITE" id="PS50031">
    <property type="entry name" value="EH"/>
    <property type="match status" value="2"/>
</dbReference>
<dbReference type="InterPro" id="IPR035892">
    <property type="entry name" value="C2_domain_sf"/>
</dbReference>
<comment type="caution">
    <text evidence="14">The sequence shown here is derived from an EMBL/GenBank/DDBJ whole genome shotgun (WGS) entry which is preliminary data.</text>
</comment>
<dbReference type="InterPro" id="IPR018247">
    <property type="entry name" value="EF_Hand_1_Ca_BS"/>
</dbReference>
<reference evidence="14" key="1">
    <citation type="journal article" date="2023" name="Mol. Biol. Evol.">
        <title>Third-Generation Sequencing Reveals the Adaptive Role of the Epigenome in Three Deep-Sea Polychaetes.</title>
        <authorList>
            <person name="Perez M."/>
            <person name="Aroh O."/>
            <person name="Sun Y."/>
            <person name="Lan Y."/>
            <person name="Juniper S.K."/>
            <person name="Young C.R."/>
            <person name="Angers B."/>
            <person name="Qian P.Y."/>
        </authorList>
    </citation>
    <scope>NUCLEOTIDE SEQUENCE</scope>
    <source>
        <strain evidence="14">P08H-3</strain>
    </source>
</reference>
<feature type="domain" description="EH" evidence="12">
    <location>
        <begin position="11"/>
        <end position="92"/>
    </location>
</feature>
<evidence type="ECO:0000313" key="14">
    <source>
        <dbReference type="EMBL" id="KAK2154784.1"/>
    </source>
</evidence>
<feature type="domain" description="PH" evidence="9">
    <location>
        <begin position="1616"/>
        <end position="1725"/>
    </location>
</feature>
<dbReference type="Gene3D" id="1.10.238.10">
    <property type="entry name" value="EF-hand"/>
    <property type="match status" value="2"/>
</dbReference>
<dbReference type="PROSITE" id="PS50002">
    <property type="entry name" value="SH3"/>
    <property type="match status" value="5"/>
</dbReference>
<feature type="domain" description="SH3" evidence="8">
    <location>
        <begin position="833"/>
        <end position="897"/>
    </location>
</feature>
<dbReference type="Gene3D" id="2.30.29.30">
    <property type="entry name" value="Pleckstrin-homology domain (PH domain)/Phosphotyrosine-binding domain (PTB)"/>
    <property type="match status" value="1"/>
</dbReference>
<evidence type="ECO:0000259" key="12">
    <source>
        <dbReference type="PROSITE" id="PS50031"/>
    </source>
</evidence>
<evidence type="ECO:0000256" key="4">
    <source>
        <dbReference type="ARBA" id="ARBA00022583"/>
    </source>
</evidence>
<dbReference type="SMART" id="SM00326">
    <property type="entry name" value="SH3"/>
    <property type="match status" value="5"/>
</dbReference>
<dbReference type="SUPFAM" id="SSF48065">
    <property type="entry name" value="DBL homology domain (DH-domain)"/>
    <property type="match status" value="1"/>
</dbReference>
<dbReference type="FunFam" id="1.10.238.10:FF:000055">
    <property type="entry name" value="Intersectin-1 isoform 1"/>
    <property type="match status" value="1"/>
</dbReference>
<feature type="region of interest" description="Disordered" evidence="7">
    <location>
        <begin position="1276"/>
        <end position="1310"/>
    </location>
</feature>
<dbReference type="Pfam" id="PF16652">
    <property type="entry name" value="PH_13"/>
    <property type="match status" value="1"/>
</dbReference>
<dbReference type="Pfam" id="PF00018">
    <property type="entry name" value="SH3_1"/>
    <property type="match status" value="2"/>
</dbReference>
<feature type="domain" description="SH3" evidence="8">
    <location>
        <begin position="1313"/>
        <end position="1372"/>
    </location>
</feature>
<dbReference type="PROSITE" id="PS50010">
    <property type="entry name" value="DH_2"/>
    <property type="match status" value="1"/>
</dbReference>
<feature type="domain" description="SH3" evidence="8">
    <location>
        <begin position="996"/>
        <end position="1054"/>
    </location>
</feature>
<dbReference type="Pfam" id="PF12763">
    <property type="entry name" value="EH"/>
    <property type="match status" value="2"/>
</dbReference>
<dbReference type="InterPro" id="IPR036028">
    <property type="entry name" value="SH3-like_dom_sf"/>
</dbReference>
<dbReference type="CDD" id="cd11839">
    <property type="entry name" value="SH3_Intersectin_4"/>
    <property type="match status" value="1"/>
</dbReference>
<dbReference type="Gene3D" id="2.60.40.150">
    <property type="entry name" value="C2 domain"/>
    <property type="match status" value="1"/>
</dbReference>
<feature type="domain" description="SH3" evidence="8">
    <location>
        <begin position="1099"/>
        <end position="1157"/>
    </location>
</feature>
<dbReference type="CDD" id="cd00052">
    <property type="entry name" value="EH"/>
    <property type="match status" value="2"/>
</dbReference>
<feature type="region of interest" description="Disordered" evidence="7">
    <location>
        <begin position="652"/>
        <end position="684"/>
    </location>
</feature>
<dbReference type="GO" id="GO:0005737">
    <property type="term" value="C:cytoplasm"/>
    <property type="evidence" value="ECO:0007669"/>
    <property type="project" value="UniProtKB-SubCell"/>
</dbReference>
<dbReference type="InterPro" id="IPR000219">
    <property type="entry name" value="DH_dom"/>
</dbReference>
<feature type="domain" description="EF-hand" evidence="13">
    <location>
        <begin position="43"/>
        <end position="78"/>
    </location>
</feature>
<keyword evidence="3" id="KW-0963">Cytoplasm</keyword>
<dbReference type="Pfam" id="PF14604">
    <property type="entry name" value="SH3_9"/>
    <property type="match status" value="2"/>
</dbReference>
<evidence type="ECO:0000256" key="2">
    <source>
        <dbReference type="ARBA" id="ARBA00022443"/>
    </source>
</evidence>
<dbReference type="Gene3D" id="2.30.30.40">
    <property type="entry name" value="SH3 Domains"/>
    <property type="match status" value="5"/>
</dbReference>
<evidence type="ECO:0000259" key="10">
    <source>
        <dbReference type="PROSITE" id="PS50004"/>
    </source>
</evidence>
<dbReference type="Pfam" id="PF00168">
    <property type="entry name" value="C2"/>
    <property type="match status" value="1"/>
</dbReference>
<feature type="compositionally biased region" description="Basic and acidic residues" evidence="7">
    <location>
        <begin position="359"/>
        <end position="381"/>
    </location>
</feature>
<dbReference type="InterPro" id="IPR035899">
    <property type="entry name" value="DBL_dom_sf"/>
</dbReference>
<evidence type="ECO:0000256" key="3">
    <source>
        <dbReference type="ARBA" id="ARBA00022490"/>
    </source>
</evidence>
<feature type="domain" description="EF-hand" evidence="13">
    <location>
        <begin position="242"/>
        <end position="277"/>
    </location>
</feature>
<dbReference type="CDD" id="cd11838">
    <property type="entry name" value="SH3_Intersectin_3"/>
    <property type="match status" value="1"/>
</dbReference>